<keyword evidence="2" id="KW-0812">Transmembrane</keyword>
<organism evidence="3 4">
    <name type="scientific">Collybia nuda</name>
    <dbReference type="NCBI Taxonomy" id="64659"/>
    <lineage>
        <taxon>Eukaryota</taxon>
        <taxon>Fungi</taxon>
        <taxon>Dikarya</taxon>
        <taxon>Basidiomycota</taxon>
        <taxon>Agaricomycotina</taxon>
        <taxon>Agaricomycetes</taxon>
        <taxon>Agaricomycetidae</taxon>
        <taxon>Agaricales</taxon>
        <taxon>Tricholomatineae</taxon>
        <taxon>Clitocybaceae</taxon>
        <taxon>Collybia</taxon>
    </lineage>
</organism>
<name>A0A9P5XZV7_9AGAR</name>
<protein>
    <submittedName>
        <fullName evidence="3">Uncharacterized protein</fullName>
    </submittedName>
</protein>
<evidence type="ECO:0000313" key="4">
    <source>
        <dbReference type="Proteomes" id="UP000807353"/>
    </source>
</evidence>
<sequence length="333" mass="36847">MGVATISLHRASLIALILESLSYGIFTILFVATAWVIVNRRRGNPNHVLLVTLCLIWVQSTAHWIIDVNRAITAFLDAPEGPLQYYQNVSNPLQVAKTAVYVTLTLTGDSFVIYRCYVVWNRTWWIVILPILLWMATGAVGFATTHAFYETKKGGIFLVNLVPLVTSFICMTLSTNVVCTALIAYRILRSQLEIRKFRDHHQSSHVYSAVIILLESAGIYSSSLVALVAVYLLHSNGQFIILDITAQLLGITFSMIILRVALGISSGGRNDTSGQSGLTSDNSSSRMNRRRVARNVSRLVHVDHGIHSISTFEPKSQDIGKATPTEDSDPRDS</sequence>
<reference evidence="3" key="1">
    <citation type="submission" date="2020-11" db="EMBL/GenBank/DDBJ databases">
        <authorList>
            <consortium name="DOE Joint Genome Institute"/>
            <person name="Ahrendt S."/>
            <person name="Riley R."/>
            <person name="Andreopoulos W."/>
            <person name="Labutti K."/>
            <person name="Pangilinan J."/>
            <person name="Ruiz-Duenas F.J."/>
            <person name="Barrasa J.M."/>
            <person name="Sanchez-Garcia M."/>
            <person name="Camarero S."/>
            <person name="Miyauchi S."/>
            <person name="Serrano A."/>
            <person name="Linde D."/>
            <person name="Babiker R."/>
            <person name="Drula E."/>
            <person name="Ayuso-Fernandez I."/>
            <person name="Pacheco R."/>
            <person name="Padilla G."/>
            <person name="Ferreira P."/>
            <person name="Barriuso J."/>
            <person name="Kellner H."/>
            <person name="Castanera R."/>
            <person name="Alfaro M."/>
            <person name="Ramirez L."/>
            <person name="Pisabarro A.G."/>
            <person name="Kuo A."/>
            <person name="Tritt A."/>
            <person name="Lipzen A."/>
            <person name="He G."/>
            <person name="Yan M."/>
            <person name="Ng V."/>
            <person name="Cullen D."/>
            <person name="Martin F."/>
            <person name="Rosso M.-N."/>
            <person name="Henrissat B."/>
            <person name="Hibbett D."/>
            <person name="Martinez A.T."/>
            <person name="Grigoriev I.V."/>
        </authorList>
    </citation>
    <scope>NUCLEOTIDE SEQUENCE</scope>
    <source>
        <strain evidence="3">CBS 247.69</strain>
    </source>
</reference>
<feature type="region of interest" description="Disordered" evidence="1">
    <location>
        <begin position="269"/>
        <end position="290"/>
    </location>
</feature>
<keyword evidence="4" id="KW-1185">Reference proteome</keyword>
<feature type="transmembrane region" description="Helical" evidence="2">
    <location>
        <begin position="98"/>
        <end position="117"/>
    </location>
</feature>
<feature type="transmembrane region" description="Helical" evidence="2">
    <location>
        <begin position="206"/>
        <end position="233"/>
    </location>
</feature>
<dbReference type="AlphaFoldDB" id="A0A9P5XZV7"/>
<gene>
    <name evidence="3" type="ORF">BDZ94DRAFT_1267757</name>
</gene>
<feature type="compositionally biased region" description="Polar residues" evidence="1">
    <location>
        <begin position="269"/>
        <end position="279"/>
    </location>
</feature>
<comment type="caution">
    <text evidence="3">The sequence shown here is derived from an EMBL/GenBank/DDBJ whole genome shotgun (WGS) entry which is preliminary data.</text>
</comment>
<evidence type="ECO:0000313" key="3">
    <source>
        <dbReference type="EMBL" id="KAF9459672.1"/>
    </source>
</evidence>
<feature type="transmembrane region" description="Helical" evidence="2">
    <location>
        <begin position="161"/>
        <end position="185"/>
    </location>
</feature>
<evidence type="ECO:0000256" key="1">
    <source>
        <dbReference type="SAM" id="MobiDB-lite"/>
    </source>
</evidence>
<feature type="transmembrane region" description="Helical" evidence="2">
    <location>
        <begin position="239"/>
        <end position="262"/>
    </location>
</feature>
<dbReference type="OrthoDB" id="2756618at2759"/>
<feature type="region of interest" description="Disordered" evidence="1">
    <location>
        <begin position="310"/>
        <end position="333"/>
    </location>
</feature>
<keyword evidence="2" id="KW-0472">Membrane</keyword>
<proteinExistence type="predicted"/>
<evidence type="ECO:0000256" key="2">
    <source>
        <dbReference type="SAM" id="Phobius"/>
    </source>
</evidence>
<feature type="transmembrane region" description="Helical" evidence="2">
    <location>
        <begin position="124"/>
        <end position="149"/>
    </location>
</feature>
<keyword evidence="2" id="KW-1133">Transmembrane helix</keyword>
<feature type="transmembrane region" description="Helical" evidence="2">
    <location>
        <begin position="48"/>
        <end position="66"/>
    </location>
</feature>
<accession>A0A9P5XZV7</accession>
<dbReference type="Proteomes" id="UP000807353">
    <property type="component" value="Unassembled WGS sequence"/>
</dbReference>
<feature type="transmembrane region" description="Helical" evidence="2">
    <location>
        <begin position="12"/>
        <end position="36"/>
    </location>
</feature>
<dbReference type="EMBL" id="MU150312">
    <property type="protein sequence ID" value="KAF9459672.1"/>
    <property type="molecule type" value="Genomic_DNA"/>
</dbReference>